<evidence type="ECO:0000256" key="5">
    <source>
        <dbReference type="ARBA" id="ARBA00022679"/>
    </source>
</evidence>
<feature type="domain" description="O-GlcNAc transferase C-terminal" evidence="8">
    <location>
        <begin position="495"/>
        <end position="661"/>
    </location>
</feature>
<dbReference type="SMR" id="Q2RQ78"/>
<sequence>MMTHSVESAMSVPVRLDEALRLHGLGRPAEALALYDAVLAEEPRHAEALHLSALAALAAGKGALARARVDGALALTPDDADLWRSLALILRAAGEAEAMGRALETALALRPAFPAAALALAESRLAAGDGPGAASLLRQQPDSPEILAALAPLLVGLGDAEGALEAADRRLALEEDDPSAGGLIDRGTALLALGRTEEAIATLRTALALAEGQEAWTARINLADALARQGNWRGAARTYGANAGDFPAVALALASTMPLVPASTADIAEARQRLVTGLETLRERRAFVPDPNALFAGIAHPLLAAHGIDDRLLMADIADTVRGLCPVLGHTARHIGKAPHRGRRRIGVLAPAGAPAGEGIAAALLEGLAARADVEAIALTLDGAEAKAPPAGRGAALPTDLFKAQEALDALELDGLVHAEVGAGARATALAHGRFAPLQVALGGHPATSGLASIDWFVSSAGMEPAGARAHYREALFRLPHPIMPALPPVAEAADRDRLALPGDETLYLCAQPLHRLPPAFDRLAAAILEGDRRGRLCLFRPDEPALAGLLEARMALAGVAAERILWLRRTRRGIYLAALKAVDVVLDAPHWGGDGTARDALALGTPVVAWQGALMRDRRAAFWCAAFGLDEAVVRTAEAYVRQALAFGRDRAKRRAAAERLCAAAPRLFGDPRGLSALVSFLADGPPSAEARPKA</sequence>
<dbReference type="AlphaFoldDB" id="Q2RQ78"/>
<dbReference type="SUPFAM" id="SSF48452">
    <property type="entry name" value="TPR-like"/>
    <property type="match status" value="1"/>
</dbReference>
<dbReference type="Pfam" id="PF13844">
    <property type="entry name" value="Glyco_transf_41"/>
    <property type="match status" value="1"/>
</dbReference>
<evidence type="ECO:0000256" key="3">
    <source>
        <dbReference type="ARBA" id="ARBA00011970"/>
    </source>
</evidence>
<evidence type="ECO:0000256" key="2">
    <source>
        <dbReference type="ARBA" id="ARBA00005386"/>
    </source>
</evidence>
<reference evidence="9 10" key="1">
    <citation type="journal article" date="2011" name="Stand. Genomic Sci.">
        <title>Complete genome sequence of Rhodospirillum rubrum type strain (S1).</title>
        <authorList>
            <person name="Munk A.C."/>
            <person name="Copeland A."/>
            <person name="Lucas S."/>
            <person name="Lapidus A."/>
            <person name="Del Rio T.G."/>
            <person name="Barry K."/>
            <person name="Detter J.C."/>
            <person name="Hammon N."/>
            <person name="Israni S."/>
            <person name="Pitluck S."/>
            <person name="Brettin T."/>
            <person name="Bruce D."/>
            <person name="Han C."/>
            <person name="Tapia R."/>
            <person name="Gilna P."/>
            <person name="Schmutz J."/>
            <person name="Larimer F."/>
            <person name="Land M."/>
            <person name="Kyrpides N.C."/>
            <person name="Mavromatis K."/>
            <person name="Richardson P."/>
            <person name="Rohde M."/>
            <person name="Goker M."/>
            <person name="Klenk H.P."/>
            <person name="Zhang Y."/>
            <person name="Roberts G.P."/>
            <person name="Reslewic S."/>
            <person name="Schwartz D.C."/>
        </authorList>
    </citation>
    <scope>NUCLEOTIDE SEQUENCE [LARGE SCALE GENOMIC DNA]</scope>
    <source>
        <strain evidence="10">ATCC 11170 / ATH 1.1.1 / DSM 467 / LMG 4362 / NCIMB 8255 / S1</strain>
    </source>
</reference>
<dbReference type="Pfam" id="PF13432">
    <property type="entry name" value="TPR_16"/>
    <property type="match status" value="1"/>
</dbReference>
<proteinExistence type="inferred from homology"/>
<dbReference type="HOGENOM" id="CLU_001721_3_1_5"/>
<protein>
    <recommendedName>
        <fullName evidence="3">protein O-GlcNAc transferase</fullName>
        <ecNumber evidence="3">2.4.1.255</ecNumber>
    </recommendedName>
</protein>
<dbReference type="EC" id="2.4.1.255" evidence="3"/>
<keyword evidence="6" id="KW-0677">Repeat</keyword>
<dbReference type="Gene3D" id="3.40.50.2000">
    <property type="entry name" value="Glycogen Phosphorylase B"/>
    <property type="match status" value="1"/>
</dbReference>
<dbReference type="Gene3D" id="3.40.50.11380">
    <property type="match status" value="1"/>
</dbReference>
<dbReference type="RefSeq" id="WP_011390670.1">
    <property type="nucleotide sequence ID" value="NC_007643.1"/>
</dbReference>
<dbReference type="InterPro" id="IPR019734">
    <property type="entry name" value="TPR_rpt"/>
</dbReference>
<dbReference type="InterPro" id="IPR011990">
    <property type="entry name" value="TPR-like_helical_dom_sf"/>
</dbReference>
<evidence type="ECO:0000313" key="10">
    <source>
        <dbReference type="Proteomes" id="UP000001929"/>
    </source>
</evidence>
<keyword evidence="5" id="KW-0808">Transferase</keyword>
<dbReference type="PANTHER" id="PTHR44998">
    <property type="match status" value="1"/>
</dbReference>
<evidence type="ECO:0000256" key="7">
    <source>
        <dbReference type="ARBA" id="ARBA00022803"/>
    </source>
</evidence>
<dbReference type="KEGG" id="rru:Rru_A2920"/>
<dbReference type="PANTHER" id="PTHR44998:SF1">
    <property type="entry name" value="UDP-N-ACETYLGLUCOSAMINE--PEPTIDE N-ACETYLGLUCOSAMINYLTRANSFERASE 110 KDA SUBUNIT"/>
    <property type="match status" value="1"/>
</dbReference>
<dbReference type="Pfam" id="PF14559">
    <property type="entry name" value="TPR_19"/>
    <property type="match status" value="1"/>
</dbReference>
<dbReference type="SMART" id="SM00028">
    <property type="entry name" value="TPR"/>
    <property type="match status" value="4"/>
</dbReference>
<accession>Q2RQ78</accession>
<evidence type="ECO:0000256" key="1">
    <source>
        <dbReference type="ARBA" id="ARBA00004922"/>
    </source>
</evidence>
<evidence type="ECO:0000256" key="4">
    <source>
        <dbReference type="ARBA" id="ARBA00022676"/>
    </source>
</evidence>
<organism evidence="9 10">
    <name type="scientific">Rhodospirillum rubrum (strain ATCC 11170 / ATH 1.1.1 / DSM 467 / LMG 4362 / NCIMB 8255 / S1)</name>
    <dbReference type="NCBI Taxonomy" id="269796"/>
    <lineage>
        <taxon>Bacteria</taxon>
        <taxon>Pseudomonadati</taxon>
        <taxon>Pseudomonadota</taxon>
        <taxon>Alphaproteobacteria</taxon>
        <taxon>Rhodospirillales</taxon>
        <taxon>Rhodospirillaceae</taxon>
        <taxon>Rhodospirillum</taxon>
    </lineage>
</organism>
<dbReference type="InterPro" id="IPR029489">
    <property type="entry name" value="OGT/SEC/SPY_C"/>
</dbReference>
<dbReference type="eggNOG" id="COG3914">
    <property type="taxonomic scope" value="Bacteria"/>
</dbReference>
<comment type="pathway">
    <text evidence="1">Protein modification; protein glycosylation.</text>
</comment>
<evidence type="ECO:0000313" key="9">
    <source>
        <dbReference type="EMBL" id="ABC23717.1"/>
    </source>
</evidence>
<keyword evidence="10" id="KW-1185">Reference proteome</keyword>
<gene>
    <name evidence="9" type="ordered locus">Rru_A2920</name>
</gene>
<dbReference type="eggNOG" id="COG0457">
    <property type="taxonomic scope" value="Bacteria"/>
</dbReference>
<keyword evidence="4" id="KW-0328">Glycosyltransferase</keyword>
<dbReference type="EnsemblBacteria" id="ABC23717">
    <property type="protein sequence ID" value="ABC23717"/>
    <property type="gene ID" value="Rru_A2920"/>
</dbReference>
<keyword evidence="7" id="KW-0802">TPR repeat</keyword>
<dbReference type="GO" id="GO:0097363">
    <property type="term" value="F:protein O-acetylglucosaminyltransferase activity"/>
    <property type="evidence" value="ECO:0007669"/>
    <property type="project" value="UniProtKB-EC"/>
</dbReference>
<evidence type="ECO:0000259" key="8">
    <source>
        <dbReference type="Pfam" id="PF13844"/>
    </source>
</evidence>
<name>Q2RQ78_RHORT</name>
<comment type="similarity">
    <text evidence="2">Belongs to the glycosyltransferase 41 family. O-GlcNAc transferase subfamily.</text>
</comment>
<dbReference type="EMBL" id="CP000230">
    <property type="protein sequence ID" value="ABC23717.1"/>
    <property type="molecule type" value="Genomic_DNA"/>
</dbReference>
<dbReference type="GO" id="GO:0006493">
    <property type="term" value="P:protein O-linked glycosylation"/>
    <property type="evidence" value="ECO:0007669"/>
    <property type="project" value="TreeGrafter"/>
</dbReference>
<dbReference type="CAZy" id="GT41">
    <property type="family name" value="Glycosyltransferase Family 41"/>
</dbReference>
<dbReference type="Gene3D" id="1.25.40.10">
    <property type="entry name" value="Tetratricopeptide repeat domain"/>
    <property type="match status" value="1"/>
</dbReference>
<dbReference type="STRING" id="269796.Rru_A2920"/>
<evidence type="ECO:0000256" key="6">
    <source>
        <dbReference type="ARBA" id="ARBA00022737"/>
    </source>
</evidence>
<dbReference type="Proteomes" id="UP000001929">
    <property type="component" value="Chromosome"/>
</dbReference>
<dbReference type="PATRIC" id="fig|269796.9.peg.3028"/>